<feature type="region of interest" description="Disordered" evidence="1">
    <location>
        <begin position="36"/>
        <end position="89"/>
    </location>
</feature>
<evidence type="ECO:0000256" key="1">
    <source>
        <dbReference type="SAM" id="MobiDB-lite"/>
    </source>
</evidence>
<gene>
    <name evidence="3" type="ORF">BDP27DRAFT_1430293</name>
</gene>
<protein>
    <submittedName>
        <fullName evidence="3">Uncharacterized protein</fullName>
    </submittedName>
</protein>
<evidence type="ECO:0000313" key="3">
    <source>
        <dbReference type="EMBL" id="KAF9060258.1"/>
    </source>
</evidence>
<organism evidence="3 4">
    <name type="scientific">Rhodocollybia butyracea</name>
    <dbReference type="NCBI Taxonomy" id="206335"/>
    <lineage>
        <taxon>Eukaryota</taxon>
        <taxon>Fungi</taxon>
        <taxon>Dikarya</taxon>
        <taxon>Basidiomycota</taxon>
        <taxon>Agaricomycotina</taxon>
        <taxon>Agaricomycetes</taxon>
        <taxon>Agaricomycetidae</taxon>
        <taxon>Agaricales</taxon>
        <taxon>Marasmiineae</taxon>
        <taxon>Omphalotaceae</taxon>
        <taxon>Rhodocollybia</taxon>
    </lineage>
</organism>
<feature type="region of interest" description="Disordered" evidence="1">
    <location>
        <begin position="156"/>
        <end position="195"/>
    </location>
</feature>
<dbReference type="EMBL" id="JADNRY010000252">
    <property type="protein sequence ID" value="KAF9060258.1"/>
    <property type="molecule type" value="Genomic_DNA"/>
</dbReference>
<feature type="chain" id="PRO_5040462685" evidence="2">
    <location>
        <begin position="22"/>
        <end position="195"/>
    </location>
</feature>
<name>A0A9P5U087_9AGAR</name>
<evidence type="ECO:0000313" key="4">
    <source>
        <dbReference type="Proteomes" id="UP000772434"/>
    </source>
</evidence>
<comment type="caution">
    <text evidence="3">The sequence shown here is derived from an EMBL/GenBank/DDBJ whole genome shotgun (WGS) entry which is preliminary data.</text>
</comment>
<proteinExistence type="predicted"/>
<feature type="compositionally biased region" description="Basic and acidic residues" evidence="1">
    <location>
        <begin position="63"/>
        <end position="79"/>
    </location>
</feature>
<feature type="compositionally biased region" description="Basic and acidic residues" evidence="1">
    <location>
        <begin position="36"/>
        <end position="49"/>
    </location>
</feature>
<keyword evidence="2" id="KW-0732">Signal</keyword>
<dbReference type="AlphaFoldDB" id="A0A9P5U087"/>
<feature type="signal peptide" evidence="2">
    <location>
        <begin position="1"/>
        <end position="21"/>
    </location>
</feature>
<reference evidence="3" key="1">
    <citation type="submission" date="2020-11" db="EMBL/GenBank/DDBJ databases">
        <authorList>
            <consortium name="DOE Joint Genome Institute"/>
            <person name="Ahrendt S."/>
            <person name="Riley R."/>
            <person name="Andreopoulos W."/>
            <person name="Labutti K."/>
            <person name="Pangilinan J."/>
            <person name="Ruiz-Duenas F.J."/>
            <person name="Barrasa J.M."/>
            <person name="Sanchez-Garcia M."/>
            <person name="Camarero S."/>
            <person name="Miyauchi S."/>
            <person name="Serrano A."/>
            <person name="Linde D."/>
            <person name="Babiker R."/>
            <person name="Drula E."/>
            <person name="Ayuso-Fernandez I."/>
            <person name="Pacheco R."/>
            <person name="Padilla G."/>
            <person name="Ferreira P."/>
            <person name="Barriuso J."/>
            <person name="Kellner H."/>
            <person name="Castanera R."/>
            <person name="Alfaro M."/>
            <person name="Ramirez L."/>
            <person name="Pisabarro A.G."/>
            <person name="Kuo A."/>
            <person name="Tritt A."/>
            <person name="Lipzen A."/>
            <person name="He G."/>
            <person name="Yan M."/>
            <person name="Ng V."/>
            <person name="Cullen D."/>
            <person name="Martin F."/>
            <person name="Rosso M.-N."/>
            <person name="Henrissat B."/>
            <person name="Hibbett D."/>
            <person name="Martinez A.T."/>
            <person name="Grigoriev I.V."/>
        </authorList>
    </citation>
    <scope>NUCLEOTIDE SEQUENCE</scope>
    <source>
        <strain evidence="3">AH 40177</strain>
    </source>
</reference>
<sequence>MRFTIPFASVLLVASLNCIWATPIAVDRGSEIQQRSESHLNGRATENEVRAPIQGDSLLPEGGEVKEDQTKGEPKEAPRSRARVTSKPRNGQVRYFKLTQATNGDVDDEVQNFVQEALDNNGIRAIVRQPKSTGVLGKYPVAKFEFNYFEPKYKSDPNKRNNYKGDTYTGFWNPTEKSGKMYDQNGKLLYSKTNK</sequence>
<evidence type="ECO:0000256" key="2">
    <source>
        <dbReference type="SAM" id="SignalP"/>
    </source>
</evidence>
<keyword evidence="4" id="KW-1185">Reference proteome</keyword>
<dbReference type="Proteomes" id="UP000772434">
    <property type="component" value="Unassembled WGS sequence"/>
</dbReference>
<accession>A0A9P5U087</accession>